<evidence type="ECO:0000256" key="3">
    <source>
        <dbReference type="ARBA" id="ARBA00023125"/>
    </source>
</evidence>
<dbReference type="InterPro" id="IPR000847">
    <property type="entry name" value="LysR_HTH_N"/>
</dbReference>
<comment type="similarity">
    <text evidence="1">Belongs to the LysR transcriptional regulatory family.</text>
</comment>
<organism evidence="6 7">
    <name type="scientific">Thalassospira profundimaris</name>
    <dbReference type="NCBI Taxonomy" id="502049"/>
    <lineage>
        <taxon>Bacteria</taxon>
        <taxon>Pseudomonadati</taxon>
        <taxon>Pseudomonadota</taxon>
        <taxon>Alphaproteobacteria</taxon>
        <taxon>Rhodospirillales</taxon>
        <taxon>Thalassospiraceae</taxon>
        <taxon>Thalassospira</taxon>
    </lineage>
</organism>
<dbReference type="GO" id="GO:0019619">
    <property type="term" value="P:3,4-dihydroxybenzoate catabolic process"/>
    <property type="evidence" value="ECO:0007669"/>
    <property type="project" value="InterPro"/>
</dbReference>
<dbReference type="RefSeq" id="WP_114087289.1">
    <property type="nucleotide sequence ID" value="NZ_JPWH01000003.1"/>
</dbReference>
<keyword evidence="3" id="KW-0238">DNA-binding</keyword>
<dbReference type="InterPro" id="IPR012787">
    <property type="entry name" value="TF_PcaQ"/>
</dbReference>
<evidence type="ECO:0000256" key="4">
    <source>
        <dbReference type="ARBA" id="ARBA00023163"/>
    </source>
</evidence>
<gene>
    <name evidence="6" type="ORF">TH25_04975</name>
</gene>
<dbReference type="Pfam" id="PF00126">
    <property type="entry name" value="HTH_1"/>
    <property type="match status" value="1"/>
</dbReference>
<dbReference type="EMBL" id="JPWH01000003">
    <property type="protein sequence ID" value="RCK52409.1"/>
    <property type="molecule type" value="Genomic_DNA"/>
</dbReference>
<feature type="domain" description="HTH lysR-type" evidence="5">
    <location>
        <begin position="6"/>
        <end position="63"/>
    </location>
</feature>
<dbReference type="OrthoDB" id="9814165at2"/>
<reference evidence="6 7" key="1">
    <citation type="submission" date="2014-07" db="EMBL/GenBank/DDBJ databases">
        <title>Draft genome sequence of Thalassospira profundimaris S25-3-2.</title>
        <authorList>
            <person name="Lai Q."/>
            <person name="Shao Z."/>
        </authorList>
    </citation>
    <scope>NUCLEOTIDE SEQUENCE [LARGE SCALE GENOMIC DNA]</scope>
    <source>
        <strain evidence="6 7">S25-3-2</strain>
    </source>
</reference>
<evidence type="ECO:0000313" key="7">
    <source>
        <dbReference type="Proteomes" id="UP000252517"/>
    </source>
</evidence>
<dbReference type="GO" id="GO:0003700">
    <property type="term" value="F:DNA-binding transcription factor activity"/>
    <property type="evidence" value="ECO:0007669"/>
    <property type="project" value="InterPro"/>
</dbReference>
<dbReference type="InterPro" id="IPR050950">
    <property type="entry name" value="HTH-type_LysR_regulators"/>
</dbReference>
<dbReference type="Proteomes" id="UP000252517">
    <property type="component" value="Unassembled WGS sequence"/>
</dbReference>
<dbReference type="Pfam" id="PF03466">
    <property type="entry name" value="LysR_substrate"/>
    <property type="match status" value="1"/>
</dbReference>
<dbReference type="AlphaFoldDB" id="A0A367XG71"/>
<evidence type="ECO:0000313" key="6">
    <source>
        <dbReference type="EMBL" id="RCK52409.1"/>
    </source>
</evidence>
<dbReference type="GO" id="GO:0005829">
    <property type="term" value="C:cytosol"/>
    <property type="evidence" value="ECO:0007669"/>
    <property type="project" value="TreeGrafter"/>
</dbReference>
<dbReference type="NCBIfam" id="TIGR02424">
    <property type="entry name" value="TF_pcaQ"/>
    <property type="match status" value="1"/>
</dbReference>
<dbReference type="PRINTS" id="PR00039">
    <property type="entry name" value="HTHLYSR"/>
</dbReference>
<evidence type="ECO:0000259" key="5">
    <source>
        <dbReference type="PROSITE" id="PS50931"/>
    </source>
</evidence>
<dbReference type="InterPro" id="IPR005119">
    <property type="entry name" value="LysR_subst-bd"/>
</dbReference>
<dbReference type="PANTHER" id="PTHR30419:SF8">
    <property type="entry name" value="NITROGEN ASSIMILATION TRANSCRIPTIONAL ACTIVATOR-RELATED"/>
    <property type="match status" value="1"/>
</dbReference>
<evidence type="ECO:0000256" key="1">
    <source>
        <dbReference type="ARBA" id="ARBA00009437"/>
    </source>
</evidence>
<dbReference type="PANTHER" id="PTHR30419">
    <property type="entry name" value="HTH-TYPE TRANSCRIPTIONAL REGULATOR YBHD"/>
    <property type="match status" value="1"/>
</dbReference>
<dbReference type="GO" id="GO:0003677">
    <property type="term" value="F:DNA binding"/>
    <property type="evidence" value="ECO:0007669"/>
    <property type="project" value="UniProtKB-KW"/>
</dbReference>
<dbReference type="Gene3D" id="3.40.190.10">
    <property type="entry name" value="Periplasmic binding protein-like II"/>
    <property type="match status" value="2"/>
</dbReference>
<accession>A0A367XG71</accession>
<dbReference type="InterPro" id="IPR036390">
    <property type="entry name" value="WH_DNA-bd_sf"/>
</dbReference>
<keyword evidence="2" id="KW-0805">Transcription regulation</keyword>
<keyword evidence="4" id="KW-0804">Transcription</keyword>
<comment type="caution">
    <text evidence="6">The sequence shown here is derived from an EMBL/GenBank/DDBJ whole genome shotgun (WGS) entry which is preliminary data.</text>
</comment>
<dbReference type="FunFam" id="1.10.10.10:FF:000001">
    <property type="entry name" value="LysR family transcriptional regulator"/>
    <property type="match status" value="1"/>
</dbReference>
<dbReference type="PROSITE" id="PS50931">
    <property type="entry name" value="HTH_LYSR"/>
    <property type="match status" value="1"/>
</dbReference>
<dbReference type="SUPFAM" id="SSF46785">
    <property type="entry name" value="Winged helix' DNA-binding domain"/>
    <property type="match status" value="1"/>
</dbReference>
<dbReference type="GO" id="GO:0045893">
    <property type="term" value="P:positive regulation of DNA-templated transcription"/>
    <property type="evidence" value="ECO:0007669"/>
    <property type="project" value="InterPro"/>
</dbReference>
<dbReference type="SUPFAM" id="SSF53850">
    <property type="entry name" value="Periplasmic binding protein-like II"/>
    <property type="match status" value="1"/>
</dbReference>
<name>A0A367XG71_9PROT</name>
<dbReference type="InterPro" id="IPR036388">
    <property type="entry name" value="WH-like_DNA-bd_sf"/>
</dbReference>
<evidence type="ECO:0000256" key="2">
    <source>
        <dbReference type="ARBA" id="ARBA00023015"/>
    </source>
</evidence>
<dbReference type="Gene3D" id="1.10.10.10">
    <property type="entry name" value="Winged helix-like DNA-binding domain superfamily/Winged helix DNA-binding domain"/>
    <property type="match status" value="1"/>
</dbReference>
<proteinExistence type="inferred from homology"/>
<sequence length="310" mass="33781">MLDHRIKFRHLTCFLEVARQRSVVKAADTLAITQPAVSKTLRELEEHLDARLFDRSKRGVALTDYGKVFLRYAGASVTALRQGVDSISQVRAQGGLTITIGVLPTVAATIVPAALKRFKTLGNTTTIRVITGLNTILLGQLRVGELDLVIGRLAEPDQMSGLSFLHLYSEQISLVVRPGHPLLHDKSPDLTKIRDYTVLVPTPTAIIRPAVDRLLIANGIGALPDRIETVSTTFGRAFTRESDAVWIISNGVIATDLAEGVLVELPFDTSDTFGPVGLTTRVDAPSSPPVEMLINVIREETTRYLATNTQ</sequence>
<protein>
    <submittedName>
        <fullName evidence="6">LysR family transcriptional regulator</fullName>
    </submittedName>
</protein>